<sequence>MDSITYLLSAFIAIFSTSKIIELYYKHKSLAIEKEKLRIDKLKAHARALNIIEKEEFLKFKGKKIEDKDAFEVYCSRLLSAMGFENIEFAPFVADGGKDVIATKKGEKYYIECKLWDWELENHHVERPEIQKLVGAMYRDGIKKGKLITSAYFSNEALEYASGLPKEIEIELINGDDLMLILRNLRKEWIPIMIDENLTPALQ</sequence>
<dbReference type="GO" id="GO:0009307">
    <property type="term" value="P:DNA restriction-modification system"/>
    <property type="evidence" value="ECO:0007669"/>
    <property type="project" value="InterPro"/>
</dbReference>
<dbReference type="SUPFAM" id="SSF52980">
    <property type="entry name" value="Restriction endonuclease-like"/>
    <property type="match status" value="1"/>
</dbReference>
<keyword evidence="3" id="KW-1185">Reference proteome</keyword>
<dbReference type="Proteomes" id="UP000184442">
    <property type="component" value="Unassembled WGS sequence"/>
</dbReference>
<gene>
    <name evidence="2" type="ORF">SAMN02745176_03413</name>
</gene>
<dbReference type="GO" id="GO:0015666">
    <property type="term" value="F:restriction endodeoxyribonuclease activity"/>
    <property type="evidence" value="ECO:0007669"/>
    <property type="project" value="TreeGrafter"/>
</dbReference>
<name>A0A1M6IVQ4_9FIRM</name>
<dbReference type="Pfam" id="PF04471">
    <property type="entry name" value="Mrr_cat"/>
    <property type="match status" value="1"/>
</dbReference>
<evidence type="ECO:0000259" key="1">
    <source>
        <dbReference type="Pfam" id="PF04471"/>
    </source>
</evidence>
<dbReference type="AlphaFoldDB" id="A0A1M6IVQ4"/>
<dbReference type="PANTHER" id="PTHR30015">
    <property type="entry name" value="MRR RESTRICTION SYSTEM PROTEIN"/>
    <property type="match status" value="1"/>
</dbReference>
<dbReference type="OrthoDB" id="1937887at2"/>
<organism evidence="2 3">
    <name type="scientific">Lutispora thermophila DSM 19022</name>
    <dbReference type="NCBI Taxonomy" id="1122184"/>
    <lineage>
        <taxon>Bacteria</taxon>
        <taxon>Bacillati</taxon>
        <taxon>Bacillota</taxon>
        <taxon>Clostridia</taxon>
        <taxon>Lutisporales</taxon>
        <taxon>Lutisporaceae</taxon>
        <taxon>Lutispora</taxon>
    </lineage>
</organism>
<evidence type="ECO:0000313" key="3">
    <source>
        <dbReference type="Proteomes" id="UP000184442"/>
    </source>
</evidence>
<accession>A0A1M6IVQ4</accession>
<evidence type="ECO:0000313" key="2">
    <source>
        <dbReference type="EMBL" id="SHJ38526.1"/>
    </source>
</evidence>
<dbReference type="EMBL" id="FQZS01000040">
    <property type="protein sequence ID" value="SHJ38526.1"/>
    <property type="molecule type" value="Genomic_DNA"/>
</dbReference>
<reference evidence="2 3" key="1">
    <citation type="submission" date="2016-11" db="EMBL/GenBank/DDBJ databases">
        <authorList>
            <person name="Jaros S."/>
            <person name="Januszkiewicz K."/>
            <person name="Wedrychowicz H."/>
        </authorList>
    </citation>
    <scope>NUCLEOTIDE SEQUENCE [LARGE SCALE GENOMIC DNA]</scope>
    <source>
        <strain evidence="2 3">DSM 19022</strain>
    </source>
</reference>
<dbReference type="InterPro" id="IPR052906">
    <property type="entry name" value="Type_IV_Methyl-Rstrct_Enzyme"/>
</dbReference>
<dbReference type="Gene3D" id="3.40.1350.10">
    <property type="match status" value="1"/>
</dbReference>
<dbReference type="RefSeq" id="WP_073027940.1">
    <property type="nucleotide sequence ID" value="NZ_FQZS01000040.1"/>
</dbReference>
<dbReference type="PANTHER" id="PTHR30015:SF7">
    <property type="entry name" value="TYPE IV METHYL-DIRECTED RESTRICTION ENZYME ECOKMRR"/>
    <property type="match status" value="1"/>
</dbReference>
<protein>
    <submittedName>
        <fullName evidence="2">Restriction system protein</fullName>
    </submittedName>
</protein>
<dbReference type="InterPro" id="IPR011856">
    <property type="entry name" value="tRNA_endonuc-like_dom_sf"/>
</dbReference>
<feature type="domain" description="Restriction endonuclease type IV Mrr" evidence="1">
    <location>
        <begin position="68"/>
        <end position="179"/>
    </location>
</feature>
<dbReference type="STRING" id="1122184.SAMN02745176_03413"/>
<dbReference type="InterPro" id="IPR007560">
    <property type="entry name" value="Restrct_endonuc_IV_Mrr"/>
</dbReference>
<dbReference type="GO" id="GO:0003677">
    <property type="term" value="F:DNA binding"/>
    <property type="evidence" value="ECO:0007669"/>
    <property type="project" value="InterPro"/>
</dbReference>
<proteinExistence type="predicted"/>
<dbReference type="InterPro" id="IPR011335">
    <property type="entry name" value="Restrct_endonuc-II-like"/>
</dbReference>